<dbReference type="Gene3D" id="3.50.50.60">
    <property type="entry name" value="FAD/NAD(P)-binding domain"/>
    <property type="match status" value="1"/>
</dbReference>
<dbReference type="PANTHER" id="PTHR38663">
    <property type="match status" value="1"/>
</dbReference>
<dbReference type="InterPro" id="IPR036188">
    <property type="entry name" value="FAD/NAD-bd_sf"/>
</dbReference>
<dbReference type="InterPro" id="IPR023753">
    <property type="entry name" value="FAD/NAD-binding_dom"/>
</dbReference>
<name>A0A5M4FFU6_9ACTN</name>
<dbReference type="SUPFAM" id="SSF51905">
    <property type="entry name" value="FAD/NAD(P)-binding domain"/>
    <property type="match status" value="1"/>
</dbReference>
<organism evidence="2 3">
    <name type="scientific">Aeromicrobium ginsengisoli</name>
    <dbReference type="NCBI Taxonomy" id="363867"/>
    <lineage>
        <taxon>Bacteria</taxon>
        <taxon>Bacillati</taxon>
        <taxon>Actinomycetota</taxon>
        <taxon>Actinomycetes</taxon>
        <taxon>Propionibacteriales</taxon>
        <taxon>Nocardioidaceae</taxon>
        <taxon>Aeromicrobium</taxon>
    </lineage>
</organism>
<keyword evidence="2" id="KW-0560">Oxidoreductase</keyword>
<dbReference type="PRINTS" id="PR00368">
    <property type="entry name" value="FADPNR"/>
</dbReference>
<evidence type="ECO:0000259" key="1">
    <source>
        <dbReference type="Pfam" id="PF07992"/>
    </source>
</evidence>
<dbReference type="Pfam" id="PF07992">
    <property type="entry name" value="Pyr_redox_2"/>
    <property type="match status" value="1"/>
</dbReference>
<proteinExistence type="predicted"/>
<reference evidence="2" key="1">
    <citation type="submission" date="2019-09" db="EMBL/GenBank/DDBJ databases">
        <authorList>
            <person name="Li J."/>
        </authorList>
    </citation>
    <scope>NUCLEOTIDE SEQUENCE [LARGE SCALE GENOMIC DNA]</scope>
    <source>
        <strain evidence="2">JCM 14732</strain>
    </source>
</reference>
<evidence type="ECO:0000313" key="3">
    <source>
        <dbReference type="Proteomes" id="UP000380867"/>
    </source>
</evidence>
<dbReference type="EMBL" id="SDPQ02000002">
    <property type="protein sequence ID" value="KAA1397731.1"/>
    <property type="molecule type" value="Genomic_DNA"/>
</dbReference>
<feature type="domain" description="FAD/NAD(P)-binding" evidence="1">
    <location>
        <begin position="5"/>
        <end position="204"/>
    </location>
</feature>
<comment type="caution">
    <text evidence="2">The sequence shown here is derived from an EMBL/GenBank/DDBJ whole genome shotgun (WGS) entry which is preliminary data.</text>
</comment>
<keyword evidence="3" id="KW-1185">Reference proteome</keyword>
<dbReference type="PANTHER" id="PTHR38663:SF1">
    <property type="entry name" value="L-ORNITHINE N(5)-MONOOXYGENASE"/>
    <property type="match status" value="1"/>
</dbReference>
<protein>
    <submittedName>
        <fullName evidence="2">SidA/IucD/PvdA family monooxygenase</fullName>
    </submittedName>
</protein>
<dbReference type="Proteomes" id="UP000380867">
    <property type="component" value="Unassembled WGS sequence"/>
</dbReference>
<gene>
    <name evidence="2" type="ORF">ESP70_010290</name>
</gene>
<dbReference type="RefSeq" id="WP_149689176.1">
    <property type="nucleotide sequence ID" value="NZ_SDPQ02000002.1"/>
</dbReference>
<dbReference type="AlphaFoldDB" id="A0A5M4FFU6"/>
<sequence length="403" mass="44208">MDETEIAVIGAGPHGLGATERLRAAGREVCVLGDPMSFWHTMPKGLWMRSRRNGSSIGEVTGPLSMEGYTADTQAVVDRHLKLTTFIEYGHWYQERVAPDVIPRHVIRLERQGSGFLLTLDDGTQMRAARVLAATGIAEFTRRPAMLRQLPSELASHVADHGDYERFRGKSVAIIGAGQSALESAALMREGGADVEVLARHPQVHWLHGDGLIDGLGRLAPLFYAPTDVGPIGISRLVATPEVFRRFPRPLFDVIAARAIRPAGASWLKPRLPLSHITPGAVVTRATPHHDQLDLEISNGTRRRVDHLLFATGYDVDIRRYSFLDRALAEQVRCVDGYPVLRRGLESSVPGLHFLGAPAARSFGPVMRFVAGSWFSSKAVAKTVALQDRRRPSRRSARHAAAA</sequence>
<dbReference type="GO" id="GO:0004497">
    <property type="term" value="F:monooxygenase activity"/>
    <property type="evidence" value="ECO:0007669"/>
    <property type="project" value="UniProtKB-KW"/>
</dbReference>
<dbReference type="OrthoDB" id="9808049at2"/>
<dbReference type="PRINTS" id="PR00411">
    <property type="entry name" value="PNDRDTASEI"/>
</dbReference>
<keyword evidence="2" id="KW-0503">Monooxygenase</keyword>
<evidence type="ECO:0000313" key="2">
    <source>
        <dbReference type="EMBL" id="KAA1397731.1"/>
    </source>
</evidence>
<accession>A0A5M4FFU6</accession>